<name>A0A165IC09_EXIGL</name>
<dbReference type="Proteomes" id="UP000077266">
    <property type="component" value="Unassembled WGS sequence"/>
</dbReference>
<feature type="domain" description="Retroviral polymerase SH3-like" evidence="1">
    <location>
        <begin position="29"/>
        <end position="58"/>
    </location>
</feature>
<keyword evidence="3" id="KW-1185">Reference proteome</keyword>
<dbReference type="InParanoid" id="A0A165IC09"/>
<feature type="non-terminal residue" evidence="2">
    <location>
        <position position="1"/>
    </location>
</feature>
<dbReference type="AlphaFoldDB" id="A0A165IC09"/>
<dbReference type="OrthoDB" id="7691805at2759"/>
<protein>
    <recommendedName>
        <fullName evidence="1">Retroviral polymerase SH3-like domain-containing protein</fullName>
    </recommendedName>
</protein>
<organism evidence="2 3">
    <name type="scientific">Exidia glandulosa HHB12029</name>
    <dbReference type="NCBI Taxonomy" id="1314781"/>
    <lineage>
        <taxon>Eukaryota</taxon>
        <taxon>Fungi</taxon>
        <taxon>Dikarya</taxon>
        <taxon>Basidiomycota</taxon>
        <taxon>Agaricomycotina</taxon>
        <taxon>Agaricomycetes</taxon>
        <taxon>Auriculariales</taxon>
        <taxon>Exidiaceae</taxon>
        <taxon>Exidia</taxon>
    </lineage>
</organism>
<feature type="non-terminal residue" evidence="2">
    <location>
        <position position="59"/>
    </location>
</feature>
<evidence type="ECO:0000313" key="3">
    <source>
        <dbReference type="Proteomes" id="UP000077266"/>
    </source>
</evidence>
<reference evidence="2 3" key="1">
    <citation type="journal article" date="2016" name="Mol. Biol. Evol.">
        <title>Comparative Genomics of Early-Diverging Mushroom-Forming Fungi Provides Insights into the Origins of Lignocellulose Decay Capabilities.</title>
        <authorList>
            <person name="Nagy L.G."/>
            <person name="Riley R."/>
            <person name="Tritt A."/>
            <person name="Adam C."/>
            <person name="Daum C."/>
            <person name="Floudas D."/>
            <person name="Sun H."/>
            <person name="Yadav J.S."/>
            <person name="Pangilinan J."/>
            <person name="Larsson K.H."/>
            <person name="Matsuura K."/>
            <person name="Barry K."/>
            <person name="Labutti K."/>
            <person name="Kuo R."/>
            <person name="Ohm R.A."/>
            <person name="Bhattacharya S.S."/>
            <person name="Shirouzu T."/>
            <person name="Yoshinaga Y."/>
            <person name="Martin F.M."/>
            <person name="Grigoriev I.V."/>
            <person name="Hibbett D.S."/>
        </authorList>
    </citation>
    <scope>NUCLEOTIDE SEQUENCE [LARGE SCALE GENOMIC DNA]</scope>
    <source>
        <strain evidence="2 3">HHB12029</strain>
    </source>
</reference>
<sequence>PTTAAQGKSPRETLFARRPDVSRFRPFGCLAYMLIDKTLRTWKFGDRARKCVMLGYNTG</sequence>
<dbReference type="EMBL" id="KV425994">
    <property type="protein sequence ID" value="KZV93191.1"/>
    <property type="molecule type" value="Genomic_DNA"/>
</dbReference>
<dbReference type="InterPro" id="IPR057670">
    <property type="entry name" value="SH3_retrovirus"/>
</dbReference>
<evidence type="ECO:0000259" key="1">
    <source>
        <dbReference type="Pfam" id="PF25597"/>
    </source>
</evidence>
<accession>A0A165IC09</accession>
<dbReference type="STRING" id="1314781.A0A165IC09"/>
<proteinExistence type="predicted"/>
<gene>
    <name evidence="2" type="ORF">EXIGLDRAFT_576900</name>
</gene>
<dbReference type="Pfam" id="PF25597">
    <property type="entry name" value="SH3_retrovirus"/>
    <property type="match status" value="1"/>
</dbReference>
<evidence type="ECO:0000313" key="2">
    <source>
        <dbReference type="EMBL" id="KZV93191.1"/>
    </source>
</evidence>